<reference evidence="2 3" key="1">
    <citation type="submission" date="2016-10" db="EMBL/GenBank/DDBJ databases">
        <authorList>
            <person name="de Groot N.N."/>
        </authorList>
    </citation>
    <scope>NUCLEOTIDE SEQUENCE [LARGE SCALE GENOMIC DNA]</scope>
    <source>
        <strain evidence="2 3">LMG 27731</strain>
    </source>
</reference>
<feature type="signal peptide" evidence="1">
    <location>
        <begin position="1"/>
        <end position="18"/>
    </location>
</feature>
<name>A0A1I7E992_9BURK</name>
<protein>
    <submittedName>
        <fullName evidence="2">Uncharacterized protein</fullName>
    </submittedName>
</protein>
<evidence type="ECO:0000313" key="3">
    <source>
        <dbReference type="Proteomes" id="UP000198844"/>
    </source>
</evidence>
<evidence type="ECO:0000256" key="1">
    <source>
        <dbReference type="SAM" id="SignalP"/>
    </source>
</evidence>
<evidence type="ECO:0000313" key="2">
    <source>
        <dbReference type="EMBL" id="SFU20507.1"/>
    </source>
</evidence>
<gene>
    <name evidence="2" type="ORF">SAMN05192563_101540</name>
</gene>
<keyword evidence="1" id="KW-0732">Signal</keyword>
<proteinExistence type="predicted"/>
<dbReference type="EMBL" id="FPBH01000015">
    <property type="protein sequence ID" value="SFU20507.1"/>
    <property type="molecule type" value="Genomic_DNA"/>
</dbReference>
<accession>A0A1I7E992</accession>
<organism evidence="2 3">
    <name type="scientific">Paraburkholderia aspalathi</name>
    <dbReference type="NCBI Taxonomy" id="1324617"/>
    <lineage>
        <taxon>Bacteria</taxon>
        <taxon>Pseudomonadati</taxon>
        <taxon>Pseudomonadota</taxon>
        <taxon>Betaproteobacteria</taxon>
        <taxon>Burkholderiales</taxon>
        <taxon>Burkholderiaceae</taxon>
        <taxon>Paraburkholderia</taxon>
    </lineage>
</organism>
<sequence length="101" mass="10602">MKSQSFLFALFAVTAFWAADSQAAQPNYAYSTTVHLSDGKTLSCAVNEPLTAVRATGTALTRRETTEADVLATQRLRLVSGPTSAYPSPYTAPNVACGAVG</sequence>
<dbReference type="RefSeq" id="WP_093637911.1">
    <property type="nucleotide sequence ID" value="NZ_CAJNBE010000050.1"/>
</dbReference>
<feature type="chain" id="PRO_5011625198" evidence="1">
    <location>
        <begin position="19"/>
        <end position="101"/>
    </location>
</feature>
<dbReference type="AlphaFoldDB" id="A0A1I7E992"/>
<dbReference type="Proteomes" id="UP000198844">
    <property type="component" value="Unassembled WGS sequence"/>
</dbReference>